<feature type="compositionally biased region" description="Polar residues" evidence="9">
    <location>
        <begin position="448"/>
        <end position="461"/>
    </location>
</feature>
<dbReference type="GO" id="GO:0045944">
    <property type="term" value="P:positive regulation of transcription by RNA polymerase II"/>
    <property type="evidence" value="ECO:0007669"/>
    <property type="project" value="TreeGrafter"/>
</dbReference>
<feature type="compositionally biased region" description="Polar residues" evidence="9">
    <location>
        <begin position="482"/>
        <end position="498"/>
    </location>
</feature>
<feature type="compositionally biased region" description="Low complexity" evidence="9">
    <location>
        <begin position="566"/>
        <end position="575"/>
    </location>
</feature>
<dbReference type="InterPro" id="IPR000679">
    <property type="entry name" value="Znf_GATA"/>
</dbReference>
<dbReference type="Proteomes" id="UP000054304">
    <property type="component" value="Unassembled WGS sequence"/>
</dbReference>
<keyword evidence="5" id="KW-0805">Transcription regulation</keyword>
<dbReference type="PANTHER" id="PTHR10071">
    <property type="entry name" value="TRANSCRIPTION FACTOR GATA FAMILY MEMBER"/>
    <property type="match status" value="1"/>
</dbReference>
<evidence type="ECO:0000256" key="8">
    <source>
        <dbReference type="PROSITE-ProRule" id="PRU00094"/>
    </source>
</evidence>
<dbReference type="InterPro" id="IPR013860">
    <property type="entry name" value="AreA_GATA"/>
</dbReference>
<sequence>MTTFDPESHSKRREAGRKLLEAVEDSSTEALWQMYSGARASLPYRDRMSNLTWRMLGLRVKTMLTARSTTNPVKTPSDSLDYLTEIRATPVVANDMHPTRRHPSVDIPTNTHHNSNGNLYGLDTHAQYGSFSTFDQHVGFMADLDADHFNVLGNRQRDEDEEDDDVGLRGVAPYSSPALVSDSGVSSTGGNNTNNININTATSSFAPVPSSFPQMDASSAHSFGTAFSSSAITNPQTFFDEQDFLHPLNETQDDLTPSMPPLHASNSQVSLPDLYDRHSNITPISIARPNSAWQGHSGTMGSVSPSSSILVASSLPNSQQSRRSTNVNAVRKKQIKTSSSRRSSSSFAPMNTGNAVLSNSVSQDNGGALSDHKARRPLSAGGGPAGIGNGAKAETQCTNCDTKTTPLWRRDPEGNPLCNACGLFLKLHGVVRPLSLKTDVIRKRQRTTSKPPGQSTTSFKSEPSLKDAVPRARKPATKKKLSSTSILDASQPASSIVPQGSVARRKIKSSSNGKDLDSNASSESGSGTPTPVTTSSIEAQHSFQRAQSINPSEMEIDHPTLTSDSGSLGLANPNPNGGGLDVFLNQWSHTQPSDQQTPEGEVFDEAAIQPVAKGDTSLNLTLSSANTAGDQSTLMTEGMVPTDRKKNAGDNANWEWLTLSL</sequence>
<dbReference type="PROSITE" id="PS00344">
    <property type="entry name" value="GATA_ZN_FINGER_1"/>
    <property type="match status" value="1"/>
</dbReference>
<dbReference type="Pfam" id="PF08550">
    <property type="entry name" value="GATA_AreA"/>
    <property type="match status" value="1"/>
</dbReference>
<dbReference type="OrthoDB" id="515401at2759"/>
<dbReference type="GO" id="GO:0000981">
    <property type="term" value="F:DNA-binding transcription factor activity, RNA polymerase II-specific"/>
    <property type="evidence" value="ECO:0007669"/>
    <property type="project" value="TreeGrafter"/>
</dbReference>
<feature type="region of interest" description="Disordered" evidence="9">
    <location>
        <begin position="292"/>
        <end position="397"/>
    </location>
</feature>
<dbReference type="Gene3D" id="3.30.50.10">
    <property type="entry name" value="Erythroid Transcription Factor GATA-1, subunit A"/>
    <property type="match status" value="1"/>
</dbReference>
<dbReference type="AlphaFoldDB" id="A0A0C7ND29"/>
<feature type="compositionally biased region" description="Low complexity" evidence="9">
    <location>
        <begin position="297"/>
        <end position="318"/>
    </location>
</feature>
<feature type="compositionally biased region" description="Low complexity" evidence="9">
    <location>
        <begin position="186"/>
        <end position="195"/>
    </location>
</feature>
<dbReference type="InterPro" id="IPR013088">
    <property type="entry name" value="Znf_NHR/GATA"/>
</dbReference>
<keyword evidence="7" id="KW-0539">Nucleus</keyword>
<feature type="region of interest" description="Disordered" evidence="9">
    <location>
        <begin position="441"/>
        <end position="535"/>
    </location>
</feature>
<dbReference type="Pfam" id="PF00320">
    <property type="entry name" value="GATA"/>
    <property type="match status" value="1"/>
</dbReference>
<gene>
    <name evidence="11" type="ORF">LALA0_S08e04016g</name>
</gene>
<reference evidence="11 12" key="1">
    <citation type="submission" date="2014-12" db="EMBL/GenBank/DDBJ databases">
        <authorList>
            <person name="Neuveglise Cecile"/>
        </authorList>
    </citation>
    <scope>NUCLEOTIDE SEQUENCE [LARGE SCALE GENOMIC DNA]</scope>
    <source>
        <strain evidence="11 12">CBS 12615</strain>
    </source>
</reference>
<dbReference type="GO" id="GO:0000122">
    <property type="term" value="P:negative regulation of transcription by RNA polymerase II"/>
    <property type="evidence" value="ECO:0007669"/>
    <property type="project" value="TreeGrafter"/>
</dbReference>
<name>A0A0C7ND29_9SACH</name>
<evidence type="ECO:0000256" key="3">
    <source>
        <dbReference type="ARBA" id="ARBA00022771"/>
    </source>
</evidence>
<dbReference type="InterPro" id="IPR039355">
    <property type="entry name" value="Transcription_factor_GATA"/>
</dbReference>
<comment type="subcellular location">
    <subcellularLocation>
        <location evidence="1">Nucleus</location>
    </subcellularLocation>
</comment>
<dbReference type="EMBL" id="LN736367">
    <property type="protein sequence ID" value="CEP63506.1"/>
    <property type="molecule type" value="Genomic_DNA"/>
</dbReference>
<evidence type="ECO:0000256" key="5">
    <source>
        <dbReference type="ARBA" id="ARBA00023015"/>
    </source>
</evidence>
<proteinExistence type="predicted"/>
<evidence type="ECO:0000256" key="9">
    <source>
        <dbReference type="SAM" id="MobiDB-lite"/>
    </source>
</evidence>
<dbReference type="STRING" id="1245769.A0A0C7ND29"/>
<feature type="compositionally biased region" description="Basic residues" evidence="9">
    <location>
        <begin position="471"/>
        <end position="481"/>
    </location>
</feature>
<dbReference type="GeneID" id="34687014"/>
<organism evidence="11 12">
    <name type="scientific">Lachancea lanzarotensis</name>
    <dbReference type="NCBI Taxonomy" id="1245769"/>
    <lineage>
        <taxon>Eukaryota</taxon>
        <taxon>Fungi</taxon>
        <taxon>Dikarya</taxon>
        <taxon>Ascomycota</taxon>
        <taxon>Saccharomycotina</taxon>
        <taxon>Saccharomycetes</taxon>
        <taxon>Saccharomycetales</taxon>
        <taxon>Saccharomycetaceae</taxon>
        <taxon>Lachancea</taxon>
    </lineage>
</organism>
<keyword evidence="12" id="KW-1185">Reference proteome</keyword>
<dbReference type="GO" id="GO:0008270">
    <property type="term" value="F:zinc ion binding"/>
    <property type="evidence" value="ECO:0007669"/>
    <property type="project" value="UniProtKB-KW"/>
</dbReference>
<dbReference type="GO" id="GO:0000978">
    <property type="term" value="F:RNA polymerase II cis-regulatory region sequence-specific DNA binding"/>
    <property type="evidence" value="ECO:0007669"/>
    <property type="project" value="TreeGrafter"/>
</dbReference>
<feature type="region of interest" description="Disordered" evidence="9">
    <location>
        <begin position="249"/>
        <end position="269"/>
    </location>
</feature>
<feature type="region of interest" description="Disordered" evidence="9">
    <location>
        <begin position="156"/>
        <end position="195"/>
    </location>
</feature>
<dbReference type="SMART" id="SM00401">
    <property type="entry name" value="ZnF_GATA"/>
    <property type="match status" value="1"/>
</dbReference>
<feature type="domain" description="GATA-type" evidence="10">
    <location>
        <begin position="391"/>
        <end position="444"/>
    </location>
</feature>
<dbReference type="PANTHER" id="PTHR10071:SF281">
    <property type="entry name" value="BOX A-BINDING FACTOR-RELATED"/>
    <property type="match status" value="1"/>
</dbReference>
<keyword evidence="2" id="KW-0479">Metal-binding</keyword>
<evidence type="ECO:0000256" key="2">
    <source>
        <dbReference type="ARBA" id="ARBA00022723"/>
    </source>
</evidence>
<feature type="compositionally biased region" description="Low complexity" evidence="9">
    <location>
        <begin position="521"/>
        <end position="535"/>
    </location>
</feature>
<feature type="compositionally biased region" description="Polar residues" evidence="9">
    <location>
        <begin position="319"/>
        <end position="328"/>
    </location>
</feature>
<feature type="compositionally biased region" description="Polar residues" evidence="9">
    <location>
        <begin position="347"/>
        <end position="365"/>
    </location>
</feature>
<evidence type="ECO:0000259" key="10">
    <source>
        <dbReference type="PROSITE" id="PS50114"/>
    </source>
</evidence>
<dbReference type="RefSeq" id="XP_022629721.1">
    <property type="nucleotide sequence ID" value="XM_022771108.1"/>
</dbReference>
<keyword evidence="4" id="KW-0862">Zinc</keyword>
<evidence type="ECO:0000256" key="4">
    <source>
        <dbReference type="ARBA" id="ARBA00022833"/>
    </source>
</evidence>
<feature type="region of interest" description="Disordered" evidence="9">
    <location>
        <begin position="555"/>
        <end position="580"/>
    </location>
</feature>
<protein>
    <submittedName>
        <fullName evidence="11">LALA0S08e04016g1_1</fullName>
    </submittedName>
</protein>
<feature type="compositionally biased region" description="Gly residues" evidence="9">
    <location>
        <begin position="380"/>
        <end position="389"/>
    </location>
</feature>
<dbReference type="PROSITE" id="PS50114">
    <property type="entry name" value="GATA_ZN_FINGER_2"/>
    <property type="match status" value="1"/>
</dbReference>
<accession>A0A0C7ND29</accession>
<evidence type="ECO:0000313" key="12">
    <source>
        <dbReference type="Proteomes" id="UP000054304"/>
    </source>
</evidence>
<keyword evidence="3 8" id="KW-0863">Zinc-finger</keyword>
<dbReference type="CDD" id="cd00202">
    <property type="entry name" value="ZnF_GATA"/>
    <property type="match status" value="1"/>
</dbReference>
<dbReference type="PRINTS" id="PR00619">
    <property type="entry name" value="GATAZNFINGER"/>
</dbReference>
<dbReference type="FunFam" id="3.30.50.10:FF:000007">
    <property type="entry name" value="Nitrogen regulatory AreA, N-terminal"/>
    <property type="match status" value="1"/>
</dbReference>
<evidence type="ECO:0000313" key="11">
    <source>
        <dbReference type="EMBL" id="CEP63506.1"/>
    </source>
</evidence>
<evidence type="ECO:0000256" key="1">
    <source>
        <dbReference type="ARBA" id="ARBA00004123"/>
    </source>
</evidence>
<evidence type="ECO:0000256" key="6">
    <source>
        <dbReference type="ARBA" id="ARBA00023163"/>
    </source>
</evidence>
<dbReference type="HOGENOM" id="CLU_415082_0_0_1"/>
<dbReference type="GO" id="GO:0005634">
    <property type="term" value="C:nucleus"/>
    <property type="evidence" value="ECO:0007669"/>
    <property type="project" value="UniProtKB-SubCell"/>
</dbReference>
<dbReference type="SUPFAM" id="SSF57716">
    <property type="entry name" value="Glucocorticoid receptor-like (DNA-binding domain)"/>
    <property type="match status" value="1"/>
</dbReference>
<evidence type="ECO:0000256" key="7">
    <source>
        <dbReference type="ARBA" id="ARBA00023242"/>
    </source>
</evidence>
<keyword evidence="6" id="KW-0804">Transcription</keyword>